<comment type="caution">
    <text evidence="2">The sequence shown here is derived from an EMBL/GenBank/DDBJ whole genome shotgun (WGS) entry which is preliminary data.</text>
</comment>
<evidence type="ECO:0000313" key="2">
    <source>
        <dbReference type="EMBL" id="MDU0342152.1"/>
    </source>
</evidence>
<dbReference type="EMBL" id="JAWDID010000034">
    <property type="protein sequence ID" value="MDU0342152.1"/>
    <property type="molecule type" value="Genomic_DNA"/>
</dbReference>
<proteinExistence type="predicted"/>
<dbReference type="EC" id="2.3.1.-" evidence="2"/>
<dbReference type="SUPFAM" id="SSF55729">
    <property type="entry name" value="Acyl-CoA N-acyltransferases (Nat)"/>
    <property type="match status" value="1"/>
</dbReference>
<evidence type="ECO:0000259" key="1">
    <source>
        <dbReference type="Pfam" id="PF13480"/>
    </source>
</evidence>
<keyword evidence="3" id="KW-1185">Reference proteome</keyword>
<dbReference type="InterPro" id="IPR038740">
    <property type="entry name" value="BioF2-like_GNAT_dom"/>
</dbReference>
<sequence length="386" mass="42477">MAEAGIRRPTGDAVMAPLTLEVLTDRAAFEALKPEWDALFSRAGMPQQLFLRHAFLRHWCDHYLDARSRISILAGRSEGRLVMLWPLVRRRSLGLDIVQLMGAPVAQFGDVLVEPSPDRQRWLDAGWAALGRLGADLFEIRQLRADAALPRPGTALLVQRQEAPFADLAQRVSAEGPSMAYPARERSNYRRRMRRLAERGELGFSALTPGAEARTLATMAVAMKRKALARHGILAPTAADPRFQDFFAALAGEEADEAGLRLSIITCAGSPIGIDISFDCMGRSFGHVIASDPDFDREGIGRILIHQAFVGAKARGSAVFDLLAPADTYKLEHADGTVAVYDLAVPLSWRGRLVCKLALPRLRPTFKTLAKRLPAAWVRRWLKAGS</sequence>
<dbReference type="Gene3D" id="3.40.630.30">
    <property type="match status" value="1"/>
</dbReference>
<reference evidence="2 3" key="1">
    <citation type="submission" date="2023-09" db="EMBL/GenBank/DDBJ databases">
        <title>Whole genome shotgun sequencing (WGS) of Bosea sp. ZW T0_25, isolated from stored onions (Allium cepa).</title>
        <authorList>
            <person name="Stoll D.A."/>
            <person name="Huch M."/>
        </authorList>
    </citation>
    <scope>NUCLEOTIDE SEQUENCE [LARGE SCALE GENOMIC DNA]</scope>
    <source>
        <strain evidence="2 3">ZW T0_25</strain>
    </source>
</reference>
<feature type="domain" description="BioF2-like acetyltransferase" evidence="1">
    <location>
        <begin position="184"/>
        <end position="330"/>
    </location>
</feature>
<name>A0ABU3SBJ9_9HYPH</name>
<evidence type="ECO:0000313" key="3">
    <source>
        <dbReference type="Proteomes" id="UP001254257"/>
    </source>
</evidence>
<dbReference type="Pfam" id="PF13480">
    <property type="entry name" value="Acetyltransf_6"/>
    <property type="match status" value="1"/>
</dbReference>
<organism evidence="2 3">
    <name type="scientific">Bosea rubneri</name>
    <dbReference type="NCBI Taxonomy" id="3075434"/>
    <lineage>
        <taxon>Bacteria</taxon>
        <taxon>Pseudomonadati</taxon>
        <taxon>Pseudomonadota</taxon>
        <taxon>Alphaproteobacteria</taxon>
        <taxon>Hyphomicrobiales</taxon>
        <taxon>Boseaceae</taxon>
        <taxon>Bosea</taxon>
    </lineage>
</organism>
<dbReference type="RefSeq" id="WP_316019943.1">
    <property type="nucleotide sequence ID" value="NZ_JAWDID010000034.1"/>
</dbReference>
<dbReference type="GO" id="GO:0016746">
    <property type="term" value="F:acyltransferase activity"/>
    <property type="evidence" value="ECO:0007669"/>
    <property type="project" value="UniProtKB-KW"/>
</dbReference>
<dbReference type="InterPro" id="IPR016181">
    <property type="entry name" value="Acyl_CoA_acyltransferase"/>
</dbReference>
<keyword evidence="2" id="KW-0012">Acyltransferase</keyword>
<protein>
    <submittedName>
        <fullName evidence="2">GNAT family N-acetyltransferase</fullName>
        <ecNumber evidence="2">2.3.1.-</ecNumber>
    </submittedName>
</protein>
<accession>A0ABU3SBJ9</accession>
<keyword evidence="2" id="KW-0808">Transferase</keyword>
<dbReference type="Proteomes" id="UP001254257">
    <property type="component" value="Unassembled WGS sequence"/>
</dbReference>
<gene>
    <name evidence="2" type="ORF">RKE40_19830</name>
</gene>